<dbReference type="RefSeq" id="WP_066503943.1">
    <property type="nucleotide sequence ID" value="NZ_LNCU01000039.1"/>
</dbReference>
<reference evidence="1 2" key="1">
    <citation type="submission" date="2015-11" db="EMBL/GenBank/DDBJ databases">
        <title>Draft Genome Sequence of the Strain BR 10303 (Bradyrhizobium sp.) isolated from nodules of Centrolobium paraense.</title>
        <authorList>
            <person name="Zelli J.E."/>
            <person name="Simoes-Araujo J.L."/>
            <person name="Barauna A.C."/>
            <person name="Silva K."/>
        </authorList>
    </citation>
    <scope>NUCLEOTIDE SEQUENCE [LARGE SCALE GENOMIC DNA]</scope>
    <source>
        <strain evidence="1 2">BR 10303</strain>
    </source>
</reference>
<dbReference type="EMBL" id="LNCU01000039">
    <property type="protein sequence ID" value="KWV58207.1"/>
    <property type="molecule type" value="Genomic_DNA"/>
</dbReference>
<name>A0A120FQ99_9BRAD</name>
<keyword evidence="2" id="KW-1185">Reference proteome</keyword>
<dbReference type="OrthoDB" id="8214054at2"/>
<sequence length="213" mass="23076">MTLYDNASDQAILLLPSGQTLKVQGIELYPADELGHIVATRAEAARNLGTVSTGIGFIGSPAWAIGASAALGFIESAVAETNKKAGLRLLAKAEEMWTATSRRGLLFRVLDIDRIDRPAPSAWVGNVPASEHVFVGAMGRKEKRQFLELHGKTEADVVNDHVERRTSRSYVHHGDDFIMVDTEFGLMNVRWSSVVGYVAPSRAASQPPPIPTI</sequence>
<dbReference type="AlphaFoldDB" id="A0A120FQ99"/>
<evidence type="ECO:0000313" key="2">
    <source>
        <dbReference type="Proteomes" id="UP000057737"/>
    </source>
</evidence>
<evidence type="ECO:0000313" key="1">
    <source>
        <dbReference type="EMBL" id="KWV58207.1"/>
    </source>
</evidence>
<proteinExistence type="predicted"/>
<gene>
    <name evidence="1" type="ORF">AS156_36005</name>
</gene>
<organism evidence="1 2">
    <name type="scientific">Bradyrhizobium macuxiense</name>
    <dbReference type="NCBI Taxonomy" id="1755647"/>
    <lineage>
        <taxon>Bacteria</taxon>
        <taxon>Pseudomonadati</taxon>
        <taxon>Pseudomonadota</taxon>
        <taxon>Alphaproteobacteria</taxon>
        <taxon>Hyphomicrobiales</taxon>
        <taxon>Nitrobacteraceae</taxon>
        <taxon>Bradyrhizobium</taxon>
    </lineage>
</organism>
<comment type="caution">
    <text evidence="1">The sequence shown here is derived from an EMBL/GenBank/DDBJ whole genome shotgun (WGS) entry which is preliminary data.</text>
</comment>
<protein>
    <submittedName>
        <fullName evidence="1">Uncharacterized protein</fullName>
    </submittedName>
</protein>
<accession>A0A120FQ99</accession>
<dbReference type="Proteomes" id="UP000057737">
    <property type="component" value="Unassembled WGS sequence"/>
</dbReference>